<dbReference type="PANTHER" id="PTHR48081:SF33">
    <property type="entry name" value="KYNURENINE FORMAMIDASE"/>
    <property type="match status" value="1"/>
</dbReference>
<dbReference type="PANTHER" id="PTHR48081">
    <property type="entry name" value="AB HYDROLASE SUPERFAMILY PROTEIN C4A8.06C"/>
    <property type="match status" value="1"/>
</dbReference>
<reference evidence="3 4" key="1">
    <citation type="submission" date="2016-10" db="EMBL/GenBank/DDBJ databases">
        <title>Genome sequence of the basidiomycete white-rot fungus Trametes pubescens.</title>
        <authorList>
            <person name="Makela M.R."/>
            <person name="Granchi Z."/>
            <person name="Peng M."/>
            <person name="De Vries R.P."/>
            <person name="Grigoriev I."/>
            <person name="Riley R."/>
            <person name="Hilden K."/>
        </authorList>
    </citation>
    <scope>NUCLEOTIDE SEQUENCE [LARGE SCALE GENOMIC DNA]</scope>
    <source>
        <strain evidence="3 4">FBCC735</strain>
    </source>
</reference>
<dbReference type="InterPro" id="IPR050300">
    <property type="entry name" value="GDXG_lipolytic_enzyme"/>
</dbReference>
<dbReference type="InterPro" id="IPR029058">
    <property type="entry name" value="AB_hydrolase_fold"/>
</dbReference>
<organism evidence="3 4">
    <name type="scientific">Trametes pubescens</name>
    <name type="common">White-rot fungus</name>
    <dbReference type="NCBI Taxonomy" id="154538"/>
    <lineage>
        <taxon>Eukaryota</taxon>
        <taxon>Fungi</taxon>
        <taxon>Dikarya</taxon>
        <taxon>Basidiomycota</taxon>
        <taxon>Agaricomycotina</taxon>
        <taxon>Agaricomycetes</taxon>
        <taxon>Polyporales</taxon>
        <taxon>Polyporaceae</taxon>
        <taxon>Trametes</taxon>
    </lineage>
</organism>
<dbReference type="AlphaFoldDB" id="A0A1M2VX53"/>
<dbReference type="OrthoDB" id="433474at2759"/>
<keyword evidence="1" id="KW-0378">Hydrolase</keyword>
<sequence>MEVVASLKDTEIPLIIQPTVGAFIPILESHRAEIEGIPRKTFRYGDTERHNLDVYYPSAEASSGGSVPILFFIYGGGFDSGTRQFPPPLDLGYTNVGAFFAKRGFLTVIPDYRLVPDVKFPGQAEDVRDAIAWFLANTAPVAAAVPSAALALSNPSIFLMGHSAGAHIITSLFFLPSVLPLASPVRAATRGLIPQGGVFRFDWEKLITRPGVLEDLYGSKETALELMPIALVEKADEALIASLPDVFVLVSERDPERLKDQTGELVKTLSTRSGKSVKYDAMKGHNHISPHWALFSGEGEEWAVQVAEWMKSKV</sequence>
<accession>A0A1M2VX53</accession>
<comment type="caution">
    <text evidence="3">The sequence shown here is derived from an EMBL/GenBank/DDBJ whole genome shotgun (WGS) entry which is preliminary data.</text>
</comment>
<evidence type="ECO:0000313" key="3">
    <source>
        <dbReference type="EMBL" id="OJT12153.1"/>
    </source>
</evidence>
<feature type="domain" description="BD-FAE-like" evidence="2">
    <location>
        <begin position="52"/>
        <end position="168"/>
    </location>
</feature>
<dbReference type="SUPFAM" id="SSF53474">
    <property type="entry name" value="alpha/beta-Hydrolases"/>
    <property type="match status" value="1"/>
</dbReference>
<evidence type="ECO:0000313" key="4">
    <source>
        <dbReference type="Proteomes" id="UP000184267"/>
    </source>
</evidence>
<dbReference type="Proteomes" id="UP000184267">
    <property type="component" value="Unassembled WGS sequence"/>
</dbReference>
<proteinExistence type="predicted"/>
<dbReference type="STRING" id="154538.A0A1M2VX53"/>
<dbReference type="InterPro" id="IPR049492">
    <property type="entry name" value="BD-FAE-like_dom"/>
</dbReference>
<evidence type="ECO:0000259" key="2">
    <source>
        <dbReference type="Pfam" id="PF20434"/>
    </source>
</evidence>
<keyword evidence="4" id="KW-1185">Reference proteome</keyword>
<protein>
    <recommendedName>
        <fullName evidence="2">BD-FAE-like domain-containing protein</fullName>
    </recommendedName>
</protein>
<dbReference type="Pfam" id="PF20434">
    <property type="entry name" value="BD-FAE"/>
    <property type="match status" value="1"/>
</dbReference>
<name>A0A1M2VX53_TRAPU</name>
<evidence type="ECO:0000256" key="1">
    <source>
        <dbReference type="ARBA" id="ARBA00022801"/>
    </source>
</evidence>
<gene>
    <name evidence="3" type="ORF">TRAPUB_11302</name>
</gene>
<dbReference type="Gene3D" id="3.40.50.1820">
    <property type="entry name" value="alpha/beta hydrolase"/>
    <property type="match status" value="1"/>
</dbReference>
<dbReference type="EMBL" id="MNAD01000518">
    <property type="protein sequence ID" value="OJT12153.1"/>
    <property type="molecule type" value="Genomic_DNA"/>
</dbReference>
<dbReference type="GO" id="GO:0016787">
    <property type="term" value="F:hydrolase activity"/>
    <property type="evidence" value="ECO:0007669"/>
    <property type="project" value="UniProtKB-KW"/>
</dbReference>
<dbReference type="OMA" id="RHNHISP"/>